<accession>A0A4P8XN61</accession>
<keyword evidence="2" id="KW-1185">Reference proteome</keyword>
<sequence>MWRALKLGFSEVAGNLWRLMILTLLLSDKKCLSAVDKRRKKSLQYTLQAENTASCY</sequence>
<proteinExistence type="predicted"/>
<dbReference type="AlphaFoldDB" id="A0A4P8XN61"/>
<organism evidence="1 2">
    <name type="scientific">Paenibacillus algicola</name>
    <dbReference type="NCBI Taxonomy" id="2565926"/>
    <lineage>
        <taxon>Bacteria</taxon>
        <taxon>Bacillati</taxon>
        <taxon>Bacillota</taxon>
        <taxon>Bacilli</taxon>
        <taxon>Bacillales</taxon>
        <taxon>Paenibacillaceae</taxon>
        <taxon>Paenibacillus</taxon>
    </lineage>
</organism>
<dbReference type="Proteomes" id="UP000300879">
    <property type="component" value="Chromosome"/>
</dbReference>
<reference evidence="1 2" key="1">
    <citation type="submission" date="2019-05" db="EMBL/GenBank/DDBJ databases">
        <authorList>
            <person name="Chen C."/>
        </authorList>
    </citation>
    <scope>NUCLEOTIDE SEQUENCE [LARGE SCALE GENOMIC DNA]</scope>
    <source>
        <strain evidence="1 2">HB172198</strain>
    </source>
</reference>
<evidence type="ECO:0000313" key="1">
    <source>
        <dbReference type="EMBL" id="QCT04272.1"/>
    </source>
</evidence>
<dbReference type="EMBL" id="CP040396">
    <property type="protein sequence ID" value="QCT04272.1"/>
    <property type="molecule type" value="Genomic_DNA"/>
</dbReference>
<name>A0A4P8XN61_9BACL</name>
<protein>
    <submittedName>
        <fullName evidence="1">Uncharacterized protein</fullName>
    </submittedName>
</protein>
<dbReference type="KEGG" id="palo:E6C60_3562"/>
<evidence type="ECO:0000313" key="2">
    <source>
        <dbReference type="Proteomes" id="UP000300879"/>
    </source>
</evidence>
<gene>
    <name evidence="1" type="ORF">E6C60_3562</name>
</gene>